<comment type="caution">
    <text evidence="6">Lacks conserved residue(s) required for the propagation of feature annotation.</text>
</comment>
<evidence type="ECO:0000256" key="5">
    <source>
        <dbReference type="ARBA" id="ARBA00022884"/>
    </source>
</evidence>
<keyword evidence="3 6" id="KW-0808">Transferase</keyword>
<dbReference type="EMBL" id="BAAALF010000042">
    <property type="protein sequence ID" value="GAA1237274.1"/>
    <property type="molecule type" value="Genomic_DNA"/>
</dbReference>
<dbReference type="Proteomes" id="UP001500037">
    <property type="component" value="Unassembled WGS sequence"/>
</dbReference>
<keyword evidence="5 6" id="KW-0694">RNA-binding</keyword>
<feature type="compositionally biased region" description="Gly residues" evidence="7">
    <location>
        <begin position="16"/>
        <end position="30"/>
    </location>
</feature>
<proteinExistence type="inferred from homology"/>
<comment type="caution">
    <text evidence="9">The sequence shown here is derived from an EMBL/GenBank/DDBJ whole genome shotgun (WGS) entry which is preliminary data.</text>
</comment>
<evidence type="ECO:0000256" key="7">
    <source>
        <dbReference type="SAM" id="MobiDB-lite"/>
    </source>
</evidence>
<dbReference type="PRINTS" id="PR02008">
    <property type="entry name" value="RCMTFAMILY"/>
</dbReference>
<feature type="active site" description="Nucleophile" evidence="6">
    <location>
        <position position="441"/>
    </location>
</feature>
<dbReference type="Pfam" id="PF01189">
    <property type="entry name" value="Methyltr_RsmB-F"/>
    <property type="match status" value="1"/>
</dbReference>
<dbReference type="SUPFAM" id="SSF53335">
    <property type="entry name" value="S-adenosyl-L-methionine-dependent methyltransferases"/>
    <property type="match status" value="1"/>
</dbReference>
<dbReference type="Gene3D" id="3.40.50.150">
    <property type="entry name" value="Vaccinia Virus protein VP39"/>
    <property type="match status" value="1"/>
</dbReference>
<evidence type="ECO:0000259" key="8">
    <source>
        <dbReference type="PROSITE" id="PS51686"/>
    </source>
</evidence>
<reference evidence="9 10" key="1">
    <citation type="journal article" date="2019" name="Int. J. Syst. Evol. Microbiol.">
        <title>The Global Catalogue of Microorganisms (GCM) 10K type strain sequencing project: providing services to taxonomists for standard genome sequencing and annotation.</title>
        <authorList>
            <consortium name="The Broad Institute Genomics Platform"/>
            <consortium name="The Broad Institute Genome Sequencing Center for Infectious Disease"/>
            <person name="Wu L."/>
            <person name="Ma J."/>
        </authorList>
    </citation>
    <scope>NUCLEOTIDE SEQUENCE [LARGE SCALE GENOMIC DNA]</scope>
    <source>
        <strain evidence="9 10">JCM 13004</strain>
    </source>
</reference>
<comment type="similarity">
    <text evidence="1 6">Belongs to the class I-like SAM-binding methyltransferase superfamily. RsmB/NOP family.</text>
</comment>
<dbReference type="PANTHER" id="PTHR22807:SF53">
    <property type="entry name" value="RIBOSOMAL RNA SMALL SUBUNIT METHYLTRANSFERASE B-RELATED"/>
    <property type="match status" value="1"/>
</dbReference>
<dbReference type="PROSITE" id="PS51686">
    <property type="entry name" value="SAM_MT_RSMB_NOP"/>
    <property type="match status" value="1"/>
</dbReference>
<feature type="compositionally biased region" description="Low complexity" evidence="7">
    <location>
        <begin position="1"/>
        <end position="15"/>
    </location>
</feature>
<evidence type="ECO:0000256" key="6">
    <source>
        <dbReference type="PROSITE-ProRule" id="PRU01023"/>
    </source>
</evidence>
<feature type="binding site" evidence="6">
    <location>
        <begin position="320"/>
        <end position="326"/>
    </location>
    <ligand>
        <name>S-adenosyl-L-methionine</name>
        <dbReference type="ChEBI" id="CHEBI:59789"/>
    </ligand>
</feature>
<dbReference type="PANTHER" id="PTHR22807">
    <property type="entry name" value="NOP2 YEAST -RELATED NOL1/NOP2/FMU SUN DOMAIN-CONTAINING"/>
    <property type="match status" value="1"/>
</dbReference>
<evidence type="ECO:0000313" key="10">
    <source>
        <dbReference type="Proteomes" id="UP001500037"/>
    </source>
</evidence>
<evidence type="ECO:0000256" key="1">
    <source>
        <dbReference type="ARBA" id="ARBA00007494"/>
    </source>
</evidence>
<evidence type="ECO:0000256" key="3">
    <source>
        <dbReference type="ARBA" id="ARBA00022679"/>
    </source>
</evidence>
<dbReference type="InterPro" id="IPR023267">
    <property type="entry name" value="RCMT"/>
</dbReference>
<evidence type="ECO:0000256" key="2">
    <source>
        <dbReference type="ARBA" id="ARBA00022603"/>
    </source>
</evidence>
<dbReference type="InterPro" id="IPR018314">
    <property type="entry name" value="RsmB/NOL1/NOP2-like_CS"/>
</dbReference>
<keyword evidence="2 6" id="KW-0489">Methyltransferase</keyword>
<feature type="binding site" evidence="6">
    <location>
        <position position="388"/>
    </location>
    <ligand>
        <name>S-adenosyl-L-methionine</name>
        <dbReference type="ChEBI" id="CHEBI:59789"/>
    </ligand>
</feature>
<organism evidence="9 10">
    <name type="scientific">Kitasatospora nipponensis</name>
    <dbReference type="NCBI Taxonomy" id="258049"/>
    <lineage>
        <taxon>Bacteria</taxon>
        <taxon>Bacillati</taxon>
        <taxon>Actinomycetota</taxon>
        <taxon>Actinomycetes</taxon>
        <taxon>Kitasatosporales</taxon>
        <taxon>Streptomycetaceae</taxon>
        <taxon>Kitasatospora</taxon>
    </lineage>
</organism>
<keyword evidence="4 6" id="KW-0949">S-adenosyl-L-methionine</keyword>
<dbReference type="PROSITE" id="PS01153">
    <property type="entry name" value="NOL1_NOP2_SUN"/>
    <property type="match status" value="1"/>
</dbReference>
<name>A0ABN1W6H0_9ACTN</name>
<dbReference type="InterPro" id="IPR049560">
    <property type="entry name" value="MeTrfase_RsmB-F_NOP2_cat"/>
</dbReference>
<evidence type="ECO:0000313" key="9">
    <source>
        <dbReference type="EMBL" id="GAA1237274.1"/>
    </source>
</evidence>
<keyword evidence="10" id="KW-1185">Reference proteome</keyword>
<accession>A0ABN1W6H0</accession>
<dbReference type="InterPro" id="IPR006027">
    <property type="entry name" value="NusB_RsmB_TIM44"/>
</dbReference>
<feature type="domain" description="SAM-dependent MTase RsmB/NOP-type" evidence="8">
    <location>
        <begin position="226"/>
        <end position="527"/>
    </location>
</feature>
<gene>
    <name evidence="9" type="ORF">GCM10009665_29270</name>
</gene>
<sequence length="528" mass="55685">MSTPPAKSARSAKSAGPGGSGKSAGPGGSGKPAARPHRRPKKDPARMVAFRALRAVDERDAYANLILPSLLREAEQKGMERRDAALATELVYGTLRMQGSYDAIIAACIDRPLREVDPPVLDVLLLGAHQLLGTRIPTHAAVSATVELARAVLGDGRAKFVNAVLRRISAQDLDAWIAQVAPPYEQDAEDHLAVVHSHPRWVVASLWDSLGRWQPDAAGRVAIEELLRADNERPEVTLVARPGRIATAELADSLVTEAPDSSPGRWSPYAVRLAEGGDPGGLTAVRENRAGVQDEGSQLVALALAAAPLEGSDRLWLDGCAGPGGKAALLAALAGERGAALVASGRQQHRARLVSRALDGNPGPYTVITADGTRPAWRPGTFDRVLVDVPCSGLGALRRRPESRWRRRPEDMAGFGPLQRDLLRSALASVRVGGVVGYATCSPHLAETRAVVEDVLREAGGSGASGGSGAARAVGVEGFEVEGLTVEWVDARPLLPGVPALGEGPDIQLWPHLHGTDAMYLALLRRTA</sequence>
<dbReference type="InterPro" id="IPR029063">
    <property type="entry name" value="SAM-dependent_MTases_sf"/>
</dbReference>
<dbReference type="SUPFAM" id="SSF48013">
    <property type="entry name" value="NusB-like"/>
    <property type="match status" value="1"/>
</dbReference>
<dbReference type="Gene3D" id="1.10.940.10">
    <property type="entry name" value="NusB-like"/>
    <property type="match status" value="1"/>
</dbReference>
<dbReference type="Pfam" id="PF01029">
    <property type="entry name" value="NusB"/>
    <property type="match status" value="1"/>
</dbReference>
<protein>
    <submittedName>
        <fullName evidence="9">Transcription antitermination factor NusB</fullName>
    </submittedName>
</protein>
<evidence type="ECO:0000256" key="4">
    <source>
        <dbReference type="ARBA" id="ARBA00022691"/>
    </source>
</evidence>
<dbReference type="InterPro" id="IPR035926">
    <property type="entry name" value="NusB-like_sf"/>
</dbReference>
<feature type="binding site" evidence="6">
    <location>
        <position position="371"/>
    </location>
    <ligand>
        <name>S-adenosyl-L-methionine</name>
        <dbReference type="ChEBI" id="CHEBI:59789"/>
    </ligand>
</feature>
<dbReference type="InterPro" id="IPR001678">
    <property type="entry name" value="MeTrfase_RsmB-F_NOP2_dom"/>
</dbReference>
<feature type="region of interest" description="Disordered" evidence="7">
    <location>
        <begin position="1"/>
        <end position="45"/>
    </location>
</feature>